<proteinExistence type="predicted"/>
<dbReference type="InterPro" id="IPR037171">
    <property type="entry name" value="NagB/RpiA_transferase-like"/>
</dbReference>
<dbReference type="SUPFAM" id="SSF100950">
    <property type="entry name" value="NagB/RpiA/CoA transferase-like"/>
    <property type="match status" value="1"/>
</dbReference>
<evidence type="ECO:0000313" key="6">
    <source>
        <dbReference type="EMBL" id="TWI91906.1"/>
    </source>
</evidence>
<dbReference type="SMART" id="SM01134">
    <property type="entry name" value="DeoRC"/>
    <property type="match status" value="1"/>
</dbReference>
<keyword evidence="4" id="KW-0804">Transcription</keyword>
<evidence type="ECO:0000256" key="4">
    <source>
        <dbReference type="ARBA" id="ARBA00023163"/>
    </source>
</evidence>
<dbReference type="PROSITE" id="PS51000">
    <property type="entry name" value="HTH_DEOR_2"/>
    <property type="match status" value="1"/>
</dbReference>
<protein>
    <submittedName>
        <fullName evidence="6">DeoR family transcriptional regulator</fullName>
    </submittedName>
</protein>
<dbReference type="Pfam" id="PF08220">
    <property type="entry name" value="HTH_DeoR"/>
    <property type="match status" value="1"/>
</dbReference>
<keyword evidence="2" id="KW-0805">Transcription regulation</keyword>
<dbReference type="SMART" id="SM00420">
    <property type="entry name" value="HTH_DEOR"/>
    <property type="match status" value="1"/>
</dbReference>
<sequence>MLKEERLDYILKKLKADHKVLQTELSNDLQVSEDTVRRDLEVLAQNGLLIKVRGGAIPHSPHPYSFKERIGIHEDDKKTIAGKALSFLHDGQTIIMDGGTSTYTLVKMFPPQLKITVITNSVPIAMQLMEHPSTEVILTGGRVFKNSQVTSGLDTIRMLERVRADICFMGICSLHPTAGVTGIDLGEAEVKYSMVQAGNRVIALATIDKMGTAEPFKVCDLTALDTIITDRLEPELIQPYEKLGIKVI</sequence>
<dbReference type="InterPro" id="IPR050313">
    <property type="entry name" value="Carb_Metab_HTH_regulators"/>
</dbReference>
<dbReference type="AlphaFoldDB" id="A0A562TFN7"/>
<evidence type="ECO:0000256" key="3">
    <source>
        <dbReference type="ARBA" id="ARBA00023125"/>
    </source>
</evidence>
<feature type="domain" description="HTH deoR-type" evidence="5">
    <location>
        <begin position="3"/>
        <end position="58"/>
    </location>
</feature>
<dbReference type="Pfam" id="PF00455">
    <property type="entry name" value="DeoRC"/>
    <property type="match status" value="1"/>
</dbReference>
<evidence type="ECO:0000259" key="5">
    <source>
        <dbReference type="PROSITE" id="PS51000"/>
    </source>
</evidence>
<dbReference type="GO" id="GO:0003677">
    <property type="term" value="F:DNA binding"/>
    <property type="evidence" value="ECO:0007669"/>
    <property type="project" value="UniProtKB-KW"/>
</dbReference>
<dbReference type="InterPro" id="IPR001034">
    <property type="entry name" value="DeoR_HTH"/>
</dbReference>
<evidence type="ECO:0000313" key="7">
    <source>
        <dbReference type="Proteomes" id="UP000316778"/>
    </source>
</evidence>
<dbReference type="PANTHER" id="PTHR30363">
    <property type="entry name" value="HTH-TYPE TRANSCRIPTIONAL REGULATOR SRLR-RELATED"/>
    <property type="match status" value="1"/>
</dbReference>
<dbReference type="InterPro" id="IPR014036">
    <property type="entry name" value="DeoR-like_C"/>
</dbReference>
<dbReference type="GO" id="GO:0003700">
    <property type="term" value="F:DNA-binding transcription factor activity"/>
    <property type="evidence" value="ECO:0007669"/>
    <property type="project" value="InterPro"/>
</dbReference>
<organism evidence="6 7">
    <name type="scientific">Chitinophaga japonensis</name>
    <name type="common">Flexibacter japonensis</name>
    <dbReference type="NCBI Taxonomy" id="104662"/>
    <lineage>
        <taxon>Bacteria</taxon>
        <taxon>Pseudomonadati</taxon>
        <taxon>Bacteroidota</taxon>
        <taxon>Chitinophagia</taxon>
        <taxon>Chitinophagales</taxon>
        <taxon>Chitinophagaceae</taxon>
        <taxon>Chitinophaga</taxon>
    </lineage>
</organism>
<keyword evidence="7" id="KW-1185">Reference proteome</keyword>
<keyword evidence="1" id="KW-0678">Repressor</keyword>
<evidence type="ECO:0000256" key="2">
    <source>
        <dbReference type="ARBA" id="ARBA00023015"/>
    </source>
</evidence>
<gene>
    <name evidence="6" type="ORF">LX66_1287</name>
</gene>
<dbReference type="Gene3D" id="1.10.10.10">
    <property type="entry name" value="Winged helix-like DNA-binding domain superfamily/Winged helix DNA-binding domain"/>
    <property type="match status" value="1"/>
</dbReference>
<reference evidence="6 7" key="1">
    <citation type="journal article" date="2013" name="Stand. Genomic Sci.">
        <title>Genomic Encyclopedia of Type Strains, Phase I: The one thousand microbial genomes (KMG-I) project.</title>
        <authorList>
            <person name="Kyrpides N.C."/>
            <person name="Woyke T."/>
            <person name="Eisen J.A."/>
            <person name="Garrity G."/>
            <person name="Lilburn T.G."/>
            <person name="Beck B.J."/>
            <person name="Whitman W.B."/>
            <person name="Hugenholtz P."/>
            <person name="Klenk H.P."/>
        </authorList>
    </citation>
    <scope>NUCLEOTIDE SEQUENCE [LARGE SCALE GENOMIC DNA]</scope>
    <source>
        <strain evidence="6 7">DSM 13484</strain>
    </source>
</reference>
<dbReference type="SUPFAM" id="SSF46785">
    <property type="entry name" value="Winged helix' DNA-binding domain"/>
    <property type="match status" value="1"/>
</dbReference>
<evidence type="ECO:0000256" key="1">
    <source>
        <dbReference type="ARBA" id="ARBA00022491"/>
    </source>
</evidence>
<accession>A0A562TFN7</accession>
<dbReference type="PROSITE" id="PS00894">
    <property type="entry name" value="HTH_DEOR_1"/>
    <property type="match status" value="1"/>
</dbReference>
<dbReference type="InterPro" id="IPR036390">
    <property type="entry name" value="WH_DNA-bd_sf"/>
</dbReference>
<dbReference type="PANTHER" id="PTHR30363:SF4">
    <property type="entry name" value="GLYCEROL-3-PHOSPHATE REGULON REPRESSOR"/>
    <property type="match status" value="1"/>
</dbReference>
<dbReference type="RefSeq" id="WP_145711035.1">
    <property type="nucleotide sequence ID" value="NZ_BAAAFY010000001.1"/>
</dbReference>
<dbReference type="EMBL" id="VLLG01000002">
    <property type="protein sequence ID" value="TWI91906.1"/>
    <property type="molecule type" value="Genomic_DNA"/>
</dbReference>
<keyword evidence="3" id="KW-0238">DNA-binding</keyword>
<dbReference type="Gene3D" id="3.40.50.1360">
    <property type="match status" value="1"/>
</dbReference>
<dbReference type="InterPro" id="IPR018356">
    <property type="entry name" value="Tscrpt_reg_HTH_DeoR_CS"/>
</dbReference>
<dbReference type="InterPro" id="IPR036388">
    <property type="entry name" value="WH-like_DNA-bd_sf"/>
</dbReference>
<dbReference type="Proteomes" id="UP000316778">
    <property type="component" value="Unassembled WGS sequence"/>
</dbReference>
<dbReference type="OrthoDB" id="9798651at2"/>
<comment type="caution">
    <text evidence="6">The sequence shown here is derived from an EMBL/GenBank/DDBJ whole genome shotgun (WGS) entry which is preliminary data.</text>
</comment>
<dbReference type="PRINTS" id="PR00037">
    <property type="entry name" value="HTHLACR"/>
</dbReference>
<name>A0A562TFN7_CHIJA</name>